<evidence type="ECO:0000256" key="1">
    <source>
        <dbReference type="SAM" id="MobiDB-lite"/>
    </source>
</evidence>
<organism evidence="2 3">
    <name type="scientific">Lithospermum erythrorhizon</name>
    <name type="common">Purple gromwell</name>
    <name type="synonym">Lithospermum officinale var. erythrorhizon</name>
    <dbReference type="NCBI Taxonomy" id="34254"/>
    <lineage>
        <taxon>Eukaryota</taxon>
        <taxon>Viridiplantae</taxon>
        <taxon>Streptophyta</taxon>
        <taxon>Embryophyta</taxon>
        <taxon>Tracheophyta</taxon>
        <taxon>Spermatophyta</taxon>
        <taxon>Magnoliopsida</taxon>
        <taxon>eudicotyledons</taxon>
        <taxon>Gunneridae</taxon>
        <taxon>Pentapetalae</taxon>
        <taxon>asterids</taxon>
        <taxon>lamiids</taxon>
        <taxon>Boraginales</taxon>
        <taxon>Boraginaceae</taxon>
        <taxon>Boraginoideae</taxon>
        <taxon>Lithospermeae</taxon>
        <taxon>Lithospermum</taxon>
    </lineage>
</organism>
<accession>A0AAV3R0M1</accession>
<evidence type="ECO:0000313" key="2">
    <source>
        <dbReference type="EMBL" id="GAA0169840.1"/>
    </source>
</evidence>
<feature type="region of interest" description="Disordered" evidence="1">
    <location>
        <begin position="138"/>
        <end position="170"/>
    </location>
</feature>
<keyword evidence="3" id="KW-1185">Reference proteome</keyword>
<evidence type="ECO:0000313" key="3">
    <source>
        <dbReference type="Proteomes" id="UP001454036"/>
    </source>
</evidence>
<protein>
    <submittedName>
        <fullName evidence="2">Uncharacterized protein</fullName>
    </submittedName>
</protein>
<dbReference type="AlphaFoldDB" id="A0AAV3R0M1"/>
<feature type="compositionally biased region" description="Acidic residues" evidence="1">
    <location>
        <begin position="148"/>
        <end position="157"/>
    </location>
</feature>
<reference evidence="2 3" key="1">
    <citation type="submission" date="2024-01" db="EMBL/GenBank/DDBJ databases">
        <title>The complete chloroplast genome sequence of Lithospermum erythrorhizon: insights into the phylogenetic relationship among Boraginaceae species and the maternal lineages of purple gromwells.</title>
        <authorList>
            <person name="Okada T."/>
            <person name="Watanabe K."/>
        </authorList>
    </citation>
    <scope>NUCLEOTIDE SEQUENCE [LARGE SCALE GENOMIC DNA]</scope>
</reference>
<comment type="caution">
    <text evidence="2">The sequence shown here is derived from an EMBL/GenBank/DDBJ whole genome shotgun (WGS) entry which is preliminary data.</text>
</comment>
<proteinExistence type="predicted"/>
<sequence length="170" mass="19321">MASNTQRVKCSAVKPKYPLQQGLTPLTYINPIIRRGGEQGDKKVLECHTLHEIELSHLPTWAEIEYQGWIPFSTTKFQVHEPLVIWFNKLVQFSYDDNVDGSVVKAEIDRGVYVERQGSTQDNGQLVWYNKEERDVPKRQRIARGSEDPDESASEGDDVARGPDSLSMTS</sequence>
<dbReference type="EMBL" id="BAABME010006993">
    <property type="protein sequence ID" value="GAA0169840.1"/>
    <property type="molecule type" value="Genomic_DNA"/>
</dbReference>
<gene>
    <name evidence="2" type="ORF">LIER_24229</name>
</gene>
<name>A0AAV3R0M1_LITER</name>
<dbReference type="Proteomes" id="UP001454036">
    <property type="component" value="Unassembled WGS sequence"/>
</dbReference>